<dbReference type="RefSeq" id="XP_007406743.1">
    <property type="nucleotide sequence ID" value="XM_007406681.1"/>
</dbReference>
<protein>
    <recommendedName>
        <fullName evidence="5">ABC transmembrane type-1 domain-containing protein</fullName>
    </recommendedName>
</protein>
<proteinExistence type="predicted"/>
<dbReference type="AlphaFoldDB" id="F4RC77"/>
<evidence type="ECO:0000313" key="7">
    <source>
        <dbReference type="Proteomes" id="UP000001072"/>
    </source>
</evidence>
<evidence type="ECO:0000313" key="6">
    <source>
        <dbReference type="EMBL" id="EGG09689.1"/>
    </source>
</evidence>
<dbReference type="EMBL" id="GL883096">
    <property type="protein sequence ID" value="EGG09689.1"/>
    <property type="molecule type" value="Genomic_DNA"/>
</dbReference>
<dbReference type="GeneID" id="18937142"/>
<dbReference type="GO" id="GO:0005524">
    <property type="term" value="F:ATP binding"/>
    <property type="evidence" value="ECO:0007669"/>
    <property type="project" value="InterPro"/>
</dbReference>
<dbReference type="InterPro" id="IPR011527">
    <property type="entry name" value="ABC1_TM_dom"/>
</dbReference>
<evidence type="ECO:0000256" key="1">
    <source>
        <dbReference type="ARBA" id="ARBA00022692"/>
    </source>
</evidence>
<keyword evidence="3 4" id="KW-0472">Membrane</keyword>
<dbReference type="Proteomes" id="UP000001072">
    <property type="component" value="Unassembled WGS sequence"/>
</dbReference>
<dbReference type="OrthoDB" id="422637at2759"/>
<feature type="domain" description="ABC transmembrane type-1" evidence="5">
    <location>
        <begin position="23"/>
        <end position="64"/>
    </location>
</feature>
<accession>F4RC77</accession>
<organism evidence="7">
    <name type="scientific">Melampsora larici-populina (strain 98AG31 / pathotype 3-4-7)</name>
    <name type="common">Poplar leaf rust fungus</name>
    <dbReference type="NCBI Taxonomy" id="747676"/>
    <lineage>
        <taxon>Eukaryota</taxon>
        <taxon>Fungi</taxon>
        <taxon>Dikarya</taxon>
        <taxon>Basidiomycota</taxon>
        <taxon>Pucciniomycotina</taxon>
        <taxon>Pucciniomycetes</taxon>
        <taxon>Pucciniales</taxon>
        <taxon>Melampsoraceae</taxon>
        <taxon>Melampsora</taxon>
    </lineage>
</organism>
<keyword evidence="1 4" id="KW-0812">Transmembrane</keyword>
<dbReference type="GO" id="GO:0016020">
    <property type="term" value="C:membrane"/>
    <property type="evidence" value="ECO:0007669"/>
    <property type="project" value="InterPro"/>
</dbReference>
<dbReference type="VEuPathDB" id="FungiDB:MELLADRAFT_95131"/>
<keyword evidence="2 4" id="KW-1133">Transmembrane helix</keyword>
<feature type="transmembrane region" description="Helical" evidence="4">
    <location>
        <begin position="20"/>
        <end position="43"/>
    </location>
</feature>
<dbReference type="Pfam" id="PF06472">
    <property type="entry name" value="ABC_membrane_2"/>
    <property type="match status" value="1"/>
</dbReference>
<reference evidence="7" key="1">
    <citation type="journal article" date="2011" name="Proc. Natl. Acad. Sci. U.S.A.">
        <title>Obligate biotrophy features unraveled by the genomic analysis of rust fungi.</title>
        <authorList>
            <person name="Duplessis S."/>
            <person name="Cuomo C.A."/>
            <person name="Lin Y.-C."/>
            <person name="Aerts A."/>
            <person name="Tisserant E."/>
            <person name="Veneault-Fourrey C."/>
            <person name="Joly D.L."/>
            <person name="Hacquard S."/>
            <person name="Amselem J."/>
            <person name="Cantarel B.L."/>
            <person name="Chiu R."/>
            <person name="Coutinho P.M."/>
            <person name="Feau N."/>
            <person name="Field M."/>
            <person name="Frey P."/>
            <person name="Gelhaye E."/>
            <person name="Goldberg J."/>
            <person name="Grabherr M.G."/>
            <person name="Kodira C.D."/>
            <person name="Kohler A."/>
            <person name="Kuees U."/>
            <person name="Lindquist E.A."/>
            <person name="Lucas S.M."/>
            <person name="Mago R."/>
            <person name="Mauceli E."/>
            <person name="Morin E."/>
            <person name="Murat C."/>
            <person name="Pangilinan J.L."/>
            <person name="Park R."/>
            <person name="Pearson M."/>
            <person name="Quesneville H."/>
            <person name="Rouhier N."/>
            <person name="Sakthikumar S."/>
            <person name="Salamov A.A."/>
            <person name="Schmutz J."/>
            <person name="Selles B."/>
            <person name="Shapiro H."/>
            <person name="Tanguay P."/>
            <person name="Tuskan G.A."/>
            <person name="Henrissat B."/>
            <person name="Van de Peer Y."/>
            <person name="Rouze P."/>
            <person name="Ellis J.G."/>
            <person name="Dodds P.N."/>
            <person name="Schein J.E."/>
            <person name="Zhong S."/>
            <person name="Hamelin R.C."/>
            <person name="Grigoriev I.V."/>
            <person name="Szabo L.J."/>
            <person name="Martin F."/>
        </authorList>
    </citation>
    <scope>NUCLEOTIDE SEQUENCE [LARGE SCALE GENOMIC DNA]</scope>
    <source>
        <strain evidence="7">98AG31 / pathotype 3-4-7</strain>
    </source>
</reference>
<evidence type="ECO:0000256" key="4">
    <source>
        <dbReference type="SAM" id="Phobius"/>
    </source>
</evidence>
<evidence type="ECO:0000256" key="3">
    <source>
        <dbReference type="ARBA" id="ARBA00023136"/>
    </source>
</evidence>
<name>F4RC77_MELLP</name>
<dbReference type="KEGG" id="mlr:MELLADRAFT_95131"/>
<keyword evidence="7" id="KW-1185">Reference proteome</keyword>
<gene>
    <name evidence="6" type="ORF">MELLADRAFT_95131</name>
</gene>
<dbReference type="HOGENOM" id="CLU_2868133_0_0_1"/>
<evidence type="ECO:0000256" key="2">
    <source>
        <dbReference type="ARBA" id="ARBA00022989"/>
    </source>
</evidence>
<sequence>MTRLYPHWSGETTFSFSPGKYWILLLMSISVPATYTNLTLSYLQCELWLAYRTWLTNHIHDLYL</sequence>
<dbReference type="GO" id="GO:0140359">
    <property type="term" value="F:ABC-type transporter activity"/>
    <property type="evidence" value="ECO:0007669"/>
    <property type="project" value="InterPro"/>
</dbReference>
<dbReference type="InParanoid" id="F4RC77"/>
<evidence type="ECO:0000259" key="5">
    <source>
        <dbReference type="Pfam" id="PF06472"/>
    </source>
</evidence>